<dbReference type="Proteomes" id="UP000325440">
    <property type="component" value="Unassembled WGS sequence"/>
</dbReference>
<dbReference type="AlphaFoldDB" id="A0A5E4MTW5"/>
<organism evidence="2 3">
    <name type="scientific">Cinara cedri</name>
    <dbReference type="NCBI Taxonomy" id="506608"/>
    <lineage>
        <taxon>Eukaryota</taxon>
        <taxon>Metazoa</taxon>
        <taxon>Ecdysozoa</taxon>
        <taxon>Arthropoda</taxon>
        <taxon>Hexapoda</taxon>
        <taxon>Insecta</taxon>
        <taxon>Pterygota</taxon>
        <taxon>Neoptera</taxon>
        <taxon>Paraneoptera</taxon>
        <taxon>Hemiptera</taxon>
        <taxon>Sternorrhyncha</taxon>
        <taxon>Aphidomorpha</taxon>
        <taxon>Aphidoidea</taxon>
        <taxon>Aphididae</taxon>
        <taxon>Lachninae</taxon>
        <taxon>Cinara</taxon>
    </lineage>
</organism>
<gene>
    <name evidence="2" type="ORF">CINCED_3A015130</name>
</gene>
<reference evidence="2 3" key="1">
    <citation type="submission" date="2019-08" db="EMBL/GenBank/DDBJ databases">
        <authorList>
            <person name="Alioto T."/>
            <person name="Alioto T."/>
            <person name="Gomez Garrido J."/>
        </authorList>
    </citation>
    <scope>NUCLEOTIDE SEQUENCE [LARGE SCALE GENOMIC DNA]</scope>
</reference>
<evidence type="ECO:0000256" key="1">
    <source>
        <dbReference type="SAM" id="MobiDB-lite"/>
    </source>
</evidence>
<feature type="region of interest" description="Disordered" evidence="1">
    <location>
        <begin position="34"/>
        <end position="62"/>
    </location>
</feature>
<name>A0A5E4MTW5_9HEMI</name>
<feature type="compositionally biased region" description="Basic and acidic residues" evidence="1">
    <location>
        <begin position="150"/>
        <end position="159"/>
    </location>
</feature>
<dbReference type="EMBL" id="CABPRJ010000976">
    <property type="protein sequence ID" value="VVC33852.1"/>
    <property type="molecule type" value="Genomic_DNA"/>
</dbReference>
<keyword evidence="3" id="KW-1185">Reference proteome</keyword>
<proteinExistence type="predicted"/>
<sequence length="172" mass="18651">MITVDCDGNGVNDNNATAVLRDAARRGPVRVRDAARRRDVVGRNGRGSNGKRRRGNNDRGRSVRTERFAAVRGRRIVRRSRDVSLRAPGVETAAADAIPRNSHAAGSPVSAKRPVKRIVFHHHPPDACETSVDEQPPRAFESAGPVVTRALERQPRSGRFDGIAHGPGTTSD</sequence>
<feature type="region of interest" description="Disordered" evidence="1">
    <location>
        <begin position="125"/>
        <end position="172"/>
    </location>
</feature>
<protein>
    <submittedName>
        <fullName evidence="2">Uncharacterized protein</fullName>
    </submittedName>
</protein>
<accession>A0A5E4MTW5</accession>
<evidence type="ECO:0000313" key="3">
    <source>
        <dbReference type="Proteomes" id="UP000325440"/>
    </source>
</evidence>
<evidence type="ECO:0000313" key="2">
    <source>
        <dbReference type="EMBL" id="VVC33852.1"/>
    </source>
</evidence>